<protein>
    <recommendedName>
        <fullName evidence="1">ER-bound oxygenase mpaB/mpaB'/Rubber oxygenase catalytic domain-containing protein</fullName>
    </recommendedName>
</protein>
<accession>A0AAD5Y824</accession>
<sequence>MSKHSPEKDRNRLLQELKPMYEPVYNILGTSNKHNYDAQKYFEMEYKDLESVNGDLPIDNFMSHFKLMYNLKKFDILELLEIDSASPELTDLLKEDTNINELEAHRRELKEHLYSIPKWVDPASVERGKIFFWKQFPFLLFSFLYVSLHMHYFIPRINETLIKTGYLANPKAVWRRLLETTKFVLECMVSKDSLTANSKGWNTIVKVRCLHASVRARLEARKKGNSSEAFVNQTDMGHTLMSFAFSVMGLPLLGIKFSKQEVEDYFHLWRFIGYYIGVRDDINLLANSPASLLEYSLQAYTRNFSRENASSRLSNVLNDSTPFGRKFSIAAAWKLNPDIICESFELEQPKWWAKWALTAWVTFVRITFWPIQLMIVVWPAFAFIYGRMCLSVLESRVIKGDTKFNPVAIAKAGDDVTCPITGKSLAKVEPIQSNQTCPFSNQSINHQPAECQKDKVSIAMEDLPEPPKAVLK</sequence>
<dbReference type="Pfam" id="PF09995">
    <property type="entry name" value="MPAB_Lcp_cat"/>
    <property type="match status" value="1"/>
</dbReference>
<proteinExistence type="predicted"/>
<evidence type="ECO:0000313" key="2">
    <source>
        <dbReference type="EMBL" id="KAJ3257263.1"/>
    </source>
</evidence>
<evidence type="ECO:0000259" key="1">
    <source>
        <dbReference type="Pfam" id="PF09995"/>
    </source>
</evidence>
<dbReference type="InterPro" id="IPR037473">
    <property type="entry name" value="Lcp-like"/>
</dbReference>
<feature type="domain" description="ER-bound oxygenase mpaB/mpaB'/Rubber oxygenase catalytic" evidence="1">
    <location>
        <begin position="172"/>
        <end position="365"/>
    </location>
</feature>
<gene>
    <name evidence="2" type="ORF">HK103_004817</name>
</gene>
<organism evidence="2 3">
    <name type="scientific">Boothiomyces macroporosus</name>
    <dbReference type="NCBI Taxonomy" id="261099"/>
    <lineage>
        <taxon>Eukaryota</taxon>
        <taxon>Fungi</taxon>
        <taxon>Fungi incertae sedis</taxon>
        <taxon>Chytridiomycota</taxon>
        <taxon>Chytridiomycota incertae sedis</taxon>
        <taxon>Chytridiomycetes</taxon>
        <taxon>Rhizophydiales</taxon>
        <taxon>Terramycetaceae</taxon>
        <taxon>Boothiomyces</taxon>
    </lineage>
</organism>
<reference evidence="2" key="1">
    <citation type="submission" date="2020-05" db="EMBL/GenBank/DDBJ databases">
        <title>Phylogenomic resolution of chytrid fungi.</title>
        <authorList>
            <person name="Stajich J.E."/>
            <person name="Amses K."/>
            <person name="Simmons R."/>
            <person name="Seto K."/>
            <person name="Myers J."/>
            <person name="Bonds A."/>
            <person name="Quandt C.A."/>
            <person name="Barry K."/>
            <person name="Liu P."/>
            <person name="Grigoriev I."/>
            <person name="Longcore J.E."/>
            <person name="James T.Y."/>
        </authorList>
    </citation>
    <scope>NUCLEOTIDE SEQUENCE</scope>
    <source>
        <strain evidence="2">PLAUS21</strain>
    </source>
</reference>
<evidence type="ECO:0000313" key="3">
    <source>
        <dbReference type="Proteomes" id="UP001210925"/>
    </source>
</evidence>
<dbReference type="AlphaFoldDB" id="A0AAD5Y824"/>
<dbReference type="Proteomes" id="UP001210925">
    <property type="component" value="Unassembled WGS sequence"/>
</dbReference>
<dbReference type="PANTHER" id="PTHR37539">
    <property type="entry name" value="SECRETED PROTEIN-RELATED"/>
    <property type="match status" value="1"/>
</dbReference>
<dbReference type="GO" id="GO:0016491">
    <property type="term" value="F:oxidoreductase activity"/>
    <property type="evidence" value="ECO:0007669"/>
    <property type="project" value="InterPro"/>
</dbReference>
<dbReference type="InterPro" id="IPR018713">
    <property type="entry name" value="MPAB/Lcp_cat_dom"/>
</dbReference>
<comment type="caution">
    <text evidence="2">The sequence shown here is derived from an EMBL/GenBank/DDBJ whole genome shotgun (WGS) entry which is preliminary data.</text>
</comment>
<keyword evidence="3" id="KW-1185">Reference proteome</keyword>
<dbReference type="EMBL" id="JADGKB010000040">
    <property type="protein sequence ID" value="KAJ3257263.1"/>
    <property type="molecule type" value="Genomic_DNA"/>
</dbReference>
<dbReference type="PANTHER" id="PTHR37539:SF1">
    <property type="entry name" value="ER-BOUND OXYGENASE MPAB_MPAB'_RUBBER OXYGENASE CATALYTIC DOMAIN-CONTAINING PROTEIN"/>
    <property type="match status" value="1"/>
</dbReference>
<name>A0AAD5Y824_9FUNG</name>